<dbReference type="CDD" id="cd18807">
    <property type="entry name" value="SF1_C_UvrD"/>
    <property type="match status" value="1"/>
</dbReference>
<keyword evidence="2 11" id="KW-0547">Nucleotide-binding</keyword>
<comment type="similarity">
    <text evidence="1">Belongs to the helicase family. UvrD subfamily.</text>
</comment>
<dbReference type="PANTHER" id="PTHR11070:SF2">
    <property type="entry name" value="ATP-DEPENDENT DNA HELICASE SRS2"/>
    <property type="match status" value="1"/>
</dbReference>
<evidence type="ECO:0000259" key="13">
    <source>
        <dbReference type="PROSITE" id="PS51198"/>
    </source>
</evidence>
<keyword evidence="5 11" id="KW-0067">ATP-binding</keyword>
<dbReference type="GO" id="GO:0000725">
    <property type="term" value="P:recombinational repair"/>
    <property type="evidence" value="ECO:0007669"/>
    <property type="project" value="TreeGrafter"/>
</dbReference>
<feature type="compositionally biased region" description="Polar residues" evidence="12">
    <location>
        <begin position="849"/>
        <end position="867"/>
    </location>
</feature>
<dbReference type="VEuPathDB" id="FungiDB:AB675_623"/>
<feature type="compositionally biased region" description="Polar residues" evidence="12">
    <location>
        <begin position="968"/>
        <end position="986"/>
    </location>
</feature>
<protein>
    <recommendedName>
        <fullName evidence="9">DNA 3'-5' helicase</fullName>
        <ecNumber evidence="9">5.6.2.4</ecNumber>
    </recommendedName>
</protein>
<evidence type="ECO:0000256" key="12">
    <source>
        <dbReference type="SAM" id="MobiDB-lite"/>
    </source>
</evidence>
<evidence type="ECO:0000256" key="6">
    <source>
        <dbReference type="ARBA" id="ARBA00023125"/>
    </source>
</evidence>
<feature type="binding site" evidence="11">
    <location>
        <begin position="28"/>
        <end position="35"/>
    </location>
    <ligand>
        <name>ATP</name>
        <dbReference type="ChEBI" id="CHEBI:30616"/>
    </ligand>
</feature>
<keyword evidence="6" id="KW-0238">DNA-binding</keyword>
<evidence type="ECO:0000256" key="8">
    <source>
        <dbReference type="ARBA" id="ARBA00034617"/>
    </source>
</evidence>
<dbReference type="PANTHER" id="PTHR11070">
    <property type="entry name" value="UVRD / RECB / PCRA DNA HELICASE FAMILY MEMBER"/>
    <property type="match status" value="1"/>
</dbReference>
<evidence type="ECO:0000256" key="7">
    <source>
        <dbReference type="ARBA" id="ARBA00023235"/>
    </source>
</evidence>
<dbReference type="InterPro" id="IPR027417">
    <property type="entry name" value="P-loop_NTPase"/>
</dbReference>
<dbReference type="GO" id="GO:0005634">
    <property type="term" value="C:nucleus"/>
    <property type="evidence" value="ECO:0007669"/>
    <property type="project" value="TreeGrafter"/>
</dbReference>
<evidence type="ECO:0000256" key="9">
    <source>
        <dbReference type="ARBA" id="ARBA00034808"/>
    </source>
</evidence>
<dbReference type="InterPro" id="IPR013986">
    <property type="entry name" value="DExx_box_DNA_helicase_dom_sf"/>
</dbReference>
<dbReference type="EMBL" id="LFJN01000001">
    <property type="protein sequence ID" value="KPI45596.1"/>
    <property type="molecule type" value="Genomic_DNA"/>
</dbReference>
<dbReference type="OrthoDB" id="1470711at2759"/>
<dbReference type="GO" id="GO:0003677">
    <property type="term" value="F:DNA binding"/>
    <property type="evidence" value="ECO:0007669"/>
    <property type="project" value="UniProtKB-KW"/>
</dbReference>
<evidence type="ECO:0000256" key="10">
    <source>
        <dbReference type="ARBA" id="ARBA00048988"/>
    </source>
</evidence>
<evidence type="ECO:0000256" key="5">
    <source>
        <dbReference type="ARBA" id="ARBA00022840"/>
    </source>
</evidence>
<keyword evidence="4 11" id="KW-0347">Helicase</keyword>
<dbReference type="Gene3D" id="1.10.486.10">
    <property type="entry name" value="PCRA, domain 4"/>
    <property type="match status" value="1"/>
</dbReference>
<evidence type="ECO:0000256" key="11">
    <source>
        <dbReference type="PROSITE-ProRule" id="PRU00560"/>
    </source>
</evidence>
<dbReference type="RefSeq" id="XP_018005559.1">
    <property type="nucleotide sequence ID" value="XM_018146517.1"/>
</dbReference>
<comment type="catalytic activity">
    <reaction evidence="10">
        <text>ATP + H2O = ADP + phosphate + H(+)</text>
        <dbReference type="Rhea" id="RHEA:13065"/>
        <dbReference type="ChEBI" id="CHEBI:15377"/>
        <dbReference type="ChEBI" id="CHEBI:15378"/>
        <dbReference type="ChEBI" id="CHEBI:30616"/>
        <dbReference type="ChEBI" id="CHEBI:43474"/>
        <dbReference type="ChEBI" id="CHEBI:456216"/>
        <dbReference type="EC" id="5.6.2.4"/>
    </reaction>
</comment>
<dbReference type="InterPro" id="IPR014016">
    <property type="entry name" value="UvrD-like_ATP-bd"/>
</dbReference>
<comment type="caution">
    <text evidence="15">The sequence shown here is derived from an EMBL/GenBank/DDBJ whole genome shotgun (WGS) entry which is preliminary data.</text>
</comment>
<gene>
    <name evidence="15" type="ORF">AB675_623</name>
</gene>
<dbReference type="GO" id="GO:0016787">
    <property type="term" value="F:hydrolase activity"/>
    <property type="evidence" value="ECO:0007669"/>
    <property type="project" value="UniProtKB-UniRule"/>
</dbReference>
<keyword evidence="7" id="KW-0413">Isomerase</keyword>
<feature type="domain" description="UvrD-like helicase C-terminal" evidence="14">
    <location>
        <begin position="286"/>
        <end position="592"/>
    </location>
</feature>
<evidence type="ECO:0000259" key="14">
    <source>
        <dbReference type="PROSITE" id="PS51217"/>
    </source>
</evidence>
<reference evidence="15 16" key="1">
    <citation type="submission" date="2015-06" db="EMBL/GenBank/DDBJ databases">
        <title>Draft genome of the ant-associated black yeast Phialophora attae CBS 131958.</title>
        <authorList>
            <person name="Moreno L.F."/>
            <person name="Stielow B.J."/>
            <person name="de Hoog S."/>
            <person name="Vicente V.A."/>
            <person name="Weiss V.A."/>
            <person name="de Vries M."/>
            <person name="Cruz L.M."/>
            <person name="Souza E.M."/>
        </authorList>
    </citation>
    <scope>NUCLEOTIDE SEQUENCE [LARGE SCALE GENOMIC DNA]</scope>
    <source>
        <strain evidence="15 16">CBS 131958</strain>
    </source>
</reference>
<feature type="domain" description="UvrD-like helicase ATP-binding" evidence="13">
    <location>
        <begin position="7"/>
        <end position="285"/>
    </location>
</feature>
<evidence type="ECO:0000313" key="16">
    <source>
        <dbReference type="Proteomes" id="UP000038010"/>
    </source>
</evidence>
<feature type="region of interest" description="Disordered" evidence="12">
    <location>
        <begin position="790"/>
        <end position="882"/>
    </location>
</feature>
<evidence type="ECO:0000256" key="3">
    <source>
        <dbReference type="ARBA" id="ARBA00022801"/>
    </source>
</evidence>
<dbReference type="AlphaFoldDB" id="A0A0N1P4F2"/>
<comment type="catalytic activity">
    <reaction evidence="8">
        <text>Couples ATP hydrolysis with the unwinding of duplex DNA by translocating in the 3'-5' direction.</text>
        <dbReference type="EC" id="5.6.2.4"/>
    </reaction>
</comment>
<dbReference type="Gene3D" id="1.10.10.160">
    <property type="match status" value="1"/>
</dbReference>
<dbReference type="InterPro" id="IPR000212">
    <property type="entry name" value="DNA_helicase_UvrD/REP"/>
</dbReference>
<feature type="region of interest" description="Disordered" evidence="12">
    <location>
        <begin position="965"/>
        <end position="1023"/>
    </location>
</feature>
<evidence type="ECO:0000256" key="4">
    <source>
        <dbReference type="ARBA" id="ARBA00022806"/>
    </source>
</evidence>
<dbReference type="Gene3D" id="3.40.50.300">
    <property type="entry name" value="P-loop containing nucleotide triphosphate hydrolases"/>
    <property type="match status" value="2"/>
</dbReference>
<dbReference type="SUPFAM" id="SSF52540">
    <property type="entry name" value="P-loop containing nucleoside triphosphate hydrolases"/>
    <property type="match status" value="1"/>
</dbReference>
<name>A0A0N1P4F2_9EURO</name>
<dbReference type="GO" id="GO:0043138">
    <property type="term" value="F:3'-5' DNA helicase activity"/>
    <property type="evidence" value="ECO:0007669"/>
    <property type="project" value="UniProtKB-EC"/>
</dbReference>
<feature type="region of interest" description="Disordered" evidence="12">
    <location>
        <begin position="902"/>
        <end position="925"/>
    </location>
</feature>
<dbReference type="CDD" id="cd17932">
    <property type="entry name" value="DEXQc_UvrD"/>
    <property type="match status" value="1"/>
</dbReference>
<feature type="compositionally biased region" description="Low complexity" evidence="12">
    <location>
        <begin position="804"/>
        <end position="832"/>
    </location>
</feature>
<organism evidence="15 16">
    <name type="scientific">Cyphellophora attinorum</name>
    <dbReference type="NCBI Taxonomy" id="1664694"/>
    <lineage>
        <taxon>Eukaryota</taxon>
        <taxon>Fungi</taxon>
        <taxon>Dikarya</taxon>
        <taxon>Ascomycota</taxon>
        <taxon>Pezizomycotina</taxon>
        <taxon>Eurotiomycetes</taxon>
        <taxon>Chaetothyriomycetidae</taxon>
        <taxon>Chaetothyriales</taxon>
        <taxon>Cyphellophoraceae</taxon>
        <taxon>Cyphellophora</taxon>
    </lineage>
</organism>
<dbReference type="Pfam" id="PF13361">
    <property type="entry name" value="UvrD_C"/>
    <property type="match status" value="1"/>
</dbReference>
<dbReference type="EC" id="5.6.2.4" evidence="9"/>
<keyword evidence="3 11" id="KW-0378">Hydrolase</keyword>
<dbReference type="InterPro" id="IPR014017">
    <property type="entry name" value="DNA_helicase_UvrD-like_C"/>
</dbReference>
<evidence type="ECO:0000256" key="2">
    <source>
        <dbReference type="ARBA" id="ARBA00022741"/>
    </source>
</evidence>
<proteinExistence type="inferred from homology"/>
<dbReference type="STRING" id="1664694.A0A0N1P4F2"/>
<evidence type="ECO:0000313" key="15">
    <source>
        <dbReference type="EMBL" id="KPI45596.1"/>
    </source>
</evidence>
<dbReference type="Pfam" id="PF00580">
    <property type="entry name" value="UvrD-helicase"/>
    <property type="match status" value="1"/>
</dbReference>
<accession>A0A0N1P4F2</accession>
<dbReference type="GO" id="GO:0005524">
    <property type="term" value="F:ATP binding"/>
    <property type="evidence" value="ECO:0007669"/>
    <property type="project" value="UniProtKB-UniRule"/>
</dbReference>
<evidence type="ECO:0000256" key="1">
    <source>
        <dbReference type="ARBA" id="ARBA00009922"/>
    </source>
</evidence>
<keyword evidence="16" id="KW-1185">Reference proteome</keyword>
<dbReference type="PROSITE" id="PS51198">
    <property type="entry name" value="UVRD_HELICASE_ATP_BIND"/>
    <property type="match status" value="1"/>
</dbReference>
<dbReference type="Proteomes" id="UP000038010">
    <property type="component" value="Unassembled WGS sequence"/>
</dbReference>
<dbReference type="PROSITE" id="PS51217">
    <property type="entry name" value="UVRD_HELICASE_CTER"/>
    <property type="match status" value="1"/>
</dbReference>
<sequence length="1023" mass="112797">MEASLLAGLNPAQRAAVTSKVPVLQVLAPPGSGKTKTLTSRVAHLLAHRDYNPQNVICCTFTIKASREMRERLRALVGEQLESKLILGTFHSVCRRYLAAYGTKIGIAKGFGIADSSDSKSIVKRIIKEHDIKLEPQTARSKISWNKARFRTVASLEAELAKSKEPAQSKQDMITVFREYEDELKNNNLLDYDDLLLRCVDLLRAQPTCVANVEALLIDEFQDTNIVQYELMKLFASARNHITIVGDPDQSIYGFRSAEIENLKRMQAYYRDAVVINLEENYRSGGAILKLAQDVIDQDTARPDKKLKSTHCHGALPVLRRLPNSFEEGLWIASEVKRIIASTGGLIGHADIAVLIRSGYLSSRVEKAFTNAGIPYRMVGGTRFFDRAEIRLIVDYLRTISHPDNNAAFLAIINVPSRKIGEKAIESLAKLSEEHKLPIFRVVQKVLAGSLVPEKKLSKPSEQDLSRLISIINKARDKMEDMQPAQVPSRLIEYVVEVLHLQAYLQKKYKDDYEDRIENVQELIAYASDMTVMSTTETLPTVEGIAQEQIDQCQEALDQFLANIVLSSEVEQDDKDDPKPRVTISTIHSAKGLEWPVVFIPSVYDGSIPHSRAEDTDEERRLLYVAITRAQALLNISFPLIGSRDQGLNAHDLTPFLPESLHYRTANKAPLFTDSIIADIARILRRETPSPADIAQGVTSISNSESLEDDRWPLDGRPALGPEQDIMTGGWIVGAGRLQPADSSFQSTQGIASYQTTMTSSRSFSTSNTSMNAGFTTAGQQMRSINTMHQGHTLQDSPAPPAPATNAPRGIQSFFSRRPSAAEAARQAWSARPSQSAPVSASKGGGRSGTQPQSLSQSVSNLPTMPSISDRHGTSDPQQLLPHLSNHRLPAFNAMGRAAAPGRVLTGQTGSVGVKRPRPLPLEELSPNRSKRVYHFLSSSPTQELFDENGEVTIGTKEDFDTAMKVGKQNTPSCGTNSHPGGSTKDSGTERGGPALQRPPVDPRKRQLGVRGSFVPWNERKRK</sequence>
<dbReference type="GeneID" id="28738386"/>